<accession>A0A5B0NQD9</accession>
<keyword evidence="1" id="KW-0472">Membrane</keyword>
<dbReference type="EMBL" id="VDEP01000471">
    <property type="protein sequence ID" value="KAA1076158.1"/>
    <property type="molecule type" value="Genomic_DNA"/>
</dbReference>
<evidence type="ECO:0000313" key="5">
    <source>
        <dbReference type="Proteomes" id="UP000325313"/>
    </source>
</evidence>
<dbReference type="AlphaFoldDB" id="A0A5B0NQD9"/>
<dbReference type="Proteomes" id="UP000324748">
    <property type="component" value="Unassembled WGS sequence"/>
</dbReference>
<proteinExistence type="predicted"/>
<gene>
    <name evidence="3" type="ORF">PGT21_035209</name>
    <name evidence="2" type="ORF">PGTUg99_036523</name>
</gene>
<comment type="caution">
    <text evidence="3">The sequence shown here is derived from an EMBL/GenBank/DDBJ whole genome shotgun (WGS) entry which is preliminary data.</text>
</comment>
<keyword evidence="1" id="KW-1133">Transmembrane helix</keyword>
<protein>
    <submittedName>
        <fullName evidence="3">Uncharacterized protein</fullName>
    </submittedName>
</protein>
<sequence length="87" mass="9852">MAFINPTVIDYYHVIARWGFYSTDELCLALRDDVMAADASRYVTMLWLAGTFAGALRYVTMLWLADALRYVTMLRLVGKVAGFFASL</sequence>
<feature type="transmembrane region" description="Helical" evidence="1">
    <location>
        <begin position="45"/>
        <end position="65"/>
    </location>
</feature>
<evidence type="ECO:0000256" key="1">
    <source>
        <dbReference type="SAM" id="Phobius"/>
    </source>
</evidence>
<dbReference type="Proteomes" id="UP000325313">
    <property type="component" value="Unassembled WGS sequence"/>
</dbReference>
<evidence type="ECO:0000313" key="4">
    <source>
        <dbReference type="Proteomes" id="UP000324748"/>
    </source>
</evidence>
<evidence type="ECO:0000313" key="2">
    <source>
        <dbReference type="EMBL" id="KAA1076158.1"/>
    </source>
</evidence>
<reference evidence="4 5" key="1">
    <citation type="submission" date="2019-05" db="EMBL/GenBank/DDBJ databases">
        <title>Emergence of the Ug99 lineage of the wheat stem rust pathogen through somatic hybridization.</title>
        <authorList>
            <person name="Li F."/>
            <person name="Upadhyaya N.M."/>
            <person name="Sperschneider J."/>
            <person name="Matny O."/>
            <person name="Nguyen-Phuc H."/>
            <person name="Mago R."/>
            <person name="Raley C."/>
            <person name="Miller M.E."/>
            <person name="Silverstein K.A.T."/>
            <person name="Henningsen E."/>
            <person name="Hirsch C.D."/>
            <person name="Visser B."/>
            <person name="Pretorius Z.A."/>
            <person name="Steffenson B.J."/>
            <person name="Schwessinger B."/>
            <person name="Dodds P.N."/>
            <person name="Figueroa M."/>
        </authorList>
    </citation>
    <scope>NUCLEOTIDE SEQUENCE [LARGE SCALE GENOMIC DNA]</scope>
    <source>
        <strain evidence="3">21-0</strain>
        <strain evidence="2 5">Ug99</strain>
    </source>
</reference>
<evidence type="ECO:0000313" key="3">
    <source>
        <dbReference type="EMBL" id="KAA1091527.1"/>
    </source>
</evidence>
<keyword evidence="1" id="KW-0812">Transmembrane</keyword>
<name>A0A5B0NQD9_PUCGR</name>
<dbReference type="EMBL" id="VSWC01000092">
    <property type="protein sequence ID" value="KAA1091527.1"/>
    <property type="molecule type" value="Genomic_DNA"/>
</dbReference>
<organism evidence="3 4">
    <name type="scientific">Puccinia graminis f. sp. tritici</name>
    <dbReference type="NCBI Taxonomy" id="56615"/>
    <lineage>
        <taxon>Eukaryota</taxon>
        <taxon>Fungi</taxon>
        <taxon>Dikarya</taxon>
        <taxon>Basidiomycota</taxon>
        <taxon>Pucciniomycotina</taxon>
        <taxon>Pucciniomycetes</taxon>
        <taxon>Pucciniales</taxon>
        <taxon>Pucciniaceae</taxon>
        <taxon>Puccinia</taxon>
    </lineage>
</organism>
<keyword evidence="4" id="KW-1185">Reference proteome</keyword>